<evidence type="ECO:0000313" key="2">
    <source>
        <dbReference type="EMBL" id="PDQ36011.1"/>
    </source>
</evidence>
<dbReference type="InterPro" id="IPR013785">
    <property type="entry name" value="Aldolase_TIM"/>
</dbReference>
<dbReference type="GO" id="GO:0005829">
    <property type="term" value="C:cytosol"/>
    <property type="evidence" value="ECO:0007669"/>
    <property type="project" value="TreeGrafter"/>
</dbReference>
<dbReference type="GO" id="GO:0008747">
    <property type="term" value="F:N-acetylneuraminate lyase activity"/>
    <property type="evidence" value="ECO:0007669"/>
    <property type="project" value="TreeGrafter"/>
</dbReference>
<evidence type="ECO:0008006" key="4">
    <source>
        <dbReference type="Google" id="ProtNLM"/>
    </source>
</evidence>
<evidence type="ECO:0000256" key="1">
    <source>
        <dbReference type="ARBA" id="ARBA00023239"/>
    </source>
</evidence>
<proteinExistence type="predicted"/>
<dbReference type="Gene3D" id="3.20.20.70">
    <property type="entry name" value="Aldolase class I"/>
    <property type="match status" value="1"/>
</dbReference>
<organism evidence="2 3">
    <name type="scientific">Candidatus Lumbricidiphila eiseniae</name>
    <dbReference type="NCBI Taxonomy" id="1969409"/>
    <lineage>
        <taxon>Bacteria</taxon>
        <taxon>Bacillati</taxon>
        <taxon>Actinomycetota</taxon>
        <taxon>Actinomycetes</taxon>
        <taxon>Micrococcales</taxon>
        <taxon>Microbacteriaceae</taxon>
        <taxon>Candidatus Lumbricidiphila</taxon>
    </lineage>
</organism>
<dbReference type="GO" id="GO:0019262">
    <property type="term" value="P:N-acetylneuraminate catabolic process"/>
    <property type="evidence" value="ECO:0007669"/>
    <property type="project" value="TreeGrafter"/>
</dbReference>
<dbReference type="PANTHER" id="PTHR42849:SF1">
    <property type="entry name" value="N-ACETYLNEURAMINATE LYASE"/>
    <property type="match status" value="1"/>
</dbReference>
<accession>A0A2A6FTS3</accession>
<protein>
    <recommendedName>
        <fullName evidence="4">Dihydrodipicolinate synthase family protein</fullName>
    </recommendedName>
</protein>
<dbReference type="Pfam" id="PF00701">
    <property type="entry name" value="DHDPS"/>
    <property type="match status" value="1"/>
</dbReference>
<comment type="caution">
    <text evidence="2">The sequence shown here is derived from an EMBL/GenBank/DDBJ whole genome shotgun (WGS) entry which is preliminary data.</text>
</comment>
<gene>
    <name evidence="2" type="ORF">B5766_02370</name>
</gene>
<dbReference type="AlphaFoldDB" id="A0A2A6FTS3"/>
<keyword evidence="1" id="KW-0456">Lyase</keyword>
<dbReference type="SMART" id="SM01130">
    <property type="entry name" value="DHDPS"/>
    <property type="match status" value="1"/>
</dbReference>
<dbReference type="Proteomes" id="UP000219994">
    <property type="component" value="Unassembled WGS sequence"/>
</dbReference>
<dbReference type="CDD" id="cd00408">
    <property type="entry name" value="DHDPS-like"/>
    <property type="match status" value="1"/>
</dbReference>
<dbReference type="SUPFAM" id="SSF51569">
    <property type="entry name" value="Aldolase"/>
    <property type="match status" value="1"/>
</dbReference>
<dbReference type="InterPro" id="IPR002220">
    <property type="entry name" value="DapA-like"/>
</dbReference>
<evidence type="ECO:0000313" key="3">
    <source>
        <dbReference type="Proteomes" id="UP000219994"/>
    </source>
</evidence>
<reference evidence="3" key="1">
    <citation type="submission" date="2017-03" db="EMBL/GenBank/DDBJ databases">
        <authorList>
            <person name="Lund M.B."/>
        </authorList>
    </citation>
    <scope>NUCLEOTIDE SEQUENCE [LARGE SCALE GENOMIC DNA]</scope>
</reference>
<sequence length="285" mass="30273">MLPTPFRDNLSLDERCLEQLVERVSGEYPTIALLGFGAECLQLDNTERRRVLGIARASSPATTRIIVGCTAATAAEGMLLARDADQSGADVIMIAPPLDIVTRATAAEFIEQCAQSLHSASLMVQDAPLWSGASLGSEVIAGLKSKFPHTVRYAKPEQLPFGNDVHALTDIEDLAVYTGLGGTSFLDGLALGAAGVIPFIESSRMLSSIATEYPGDGAIQAYQSLLPLLTFQMQTLGHAIYTSKLILGWIGFDLSPATRIPIEPPCTAAVDLLRHHAKTAGILVS</sequence>
<dbReference type="EMBL" id="NAEP01000023">
    <property type="protein sequence ID" value="PDQ36011.1"/>
    <property type="molecule type" value="Genomic_DNA"/>
</dbReference>
<name>A0A2A6FTS3_9MICO</name>
<dbReference type="PANTHER" id="PTHR42849">
    <property type="entry name" value="N-ACETYLNEURAMINATE LYASE"/>
    <property type="match status" value="1"/>
</dbReference>